<evidence type="ECO:0000256" key="1">
    <source>
        <dbReference type="ARBA" id="ARBA00023242"/>
    </source>
</evidence>
<feature type="compositionally biased region" description="Low complexity" evidence="2">
    <location>
        <begin position="26"/>
        <end position="42"/>
    </location>
</feature>
<accession>A0A0R3S6R3</accession>
<evidence type="ECO:0000313" key="5">
    <source>
        <dbReference type="WBParaSite" id="EEL_0001048501-mRNA-1"/>
    </source>
</evidence>
<dbReference type="InterPro" id="IPR032453">
    <property type="entry name" value="PKNOX/Meis_N"/>
</dbReference>
<keyword evidence="1" id="KW-0539">Nucleus</keyword>
<evidence type="ECO:0000313" key="4">
    <source>
        <dbReference type="Proteomes" id="UP000050640"/>
    </source>
</evidence>
<dbReference type="AlphaFoldDB" id="A0A0R3S6R3"/>
<name>A0A0R3S6R3_9BILA</name>
<dbReference type="WBParaSite" id="EEL_0001048501-mRNA-1">
    <property type="protein sequence ID" value="EEL_0001048501-mRNA-1"/>
    <property type="gene ID" value="EEL_0001048501"/>
</dbReference>
<reference evidence="5" key="1">
    <citation type="submission" date="2017-02" db="UniProtKB">
        <authorList>
            <consortium name="WormBaseParasite"/>
        </authorList>
    </citation>
    <scope>IDENTIFICATION</scope>
</reference>
<evidence type="ECO:0000256" key="2">
    <source>
        <dbReference type="SAM" id="MobiDB-lite"/>
    </source>
</evidence>
<feature type="domain" description="MEIS N-terminal" evidence="3">
    <location>
        <begin position="1"/>
        <end position="93"/>
    </location>
</feature>
<dbReference type="Pfam" id="PF16493">
    <property type="entry name" value="Meis_PKNOX_N"/>
    <property type="match status" value="1"/>
</dbReference>
<protein>
    <submittedName>
        <fullName evidence="5">Meis_PKNOX_N domain-containing protein</fullName>
    </submittedName>
</protein>
<keyword evidence="4" id="KW-1185">Reference proteome</keyword>
<proteinExistence type="predicted"/>
<dbReference type="Proteomes" id="UP000050640">
    <property type="component" value="Unplaced"/>
</dbReference>
<dbReference type="STRING" id="1147741.A0A0R3S6R3"/>
<organism evidence="4 5">
    <name type="scientific">Elaeophora elaphi</name>
    <dbReference type="NCBI Taxonomy" id="1147741"/>
    <lineage>
        <taxon>Eukaryota</taxon>
        <taxon>Metazoa</taxon>
        <taxon>Ecdysozoa</taxon>
        <taxon>Nematoda</taxon>
        <taxon>Chromadorea</taxon>
        <taxon>Rhabditida</taxon>
        <taxon>Spirurina</taxon>
        <taxon>Spiruromorpha</taxon>
        <taxon>Filarioidea</taxon>
        <taxon>Onchocercidae</taxon>
        <taxon>Elaeophora</taxon>
    </lineage>
</organism>
<feature type="region of interest" description="Disordered" evidence="2">
    <location>
        <begin position="22"/>
        <end position="42"/>
    </location>
</feature>
<sequence length="112" mass="12708">HPLFPLLSCLFEKCELATCTPRDQNSTATSSSTSTSSTNDVCSSASFKDDLADFAKMVQSEKPYYVPNPEVDTLMLQSIQVLRFHLLELEKVNFTFLLLFRKILTLHFLPPF</sequence>
<evidence type="ECO:0000259" key="3">
    <source>
        <dbReference type="Pfam" id="PF16493"/>
    </source>
</evidence>